<accession>A0A7T8GVM6</accession>
<name>A0A7T8GVM6_CALRO</name>
<protein>
    <submittedName>
        <fullName evidence="1">Uncharacterized protein</fullName>
    </submittedName>
</protein>
<organism evidence="1 2">
    <name type="scientific">Caligus rogercresseyi</name>
    <name type="common">Sea louse</name>
    <dbReference type="NCBI Taxonomy" id="217165"/>
    <lineage>
        <taxon>Eukaryota</taxon>
        <taxon>Metazoa</taxon>
        <taxon>Ecdysozoa</taxon>
        <taxon>Arthropoda</taxon>
        <taxon>Crustacea</taxon>
        <taxon>Multicrustacea</taxon>
        <taxon>Hexanauplia</taxon>
        <taxon>Copepoda</taxon>
        <taxon>Siphonostomatoida</taxon>
        <taxon>Caligidae</taxon>
        <taxon>Caligus</taxon>
    </lineage>
</organism>
<gene>
    <name evidence="1" type="ORF">FKW44_019319</name>
</gene>
<proteinExistence type="predicted"/>
<keyword evidence="2" id="KW-1185">Reference proteome</keyword>
<dbReference type="EMBL" id="CP045902">
    <property type="protein sequence ID" value="QQP38674.1"/>
    <property type="molecule type" value="Genomic_DNA"/>
</dbReference>
<sequence>MLEKLGVSLTSTDWLVSTSPTYEEATNISYPLYKGPSMLQESVEVDFLWVSQASSEEI</sequence>
<dbReference type="AlphaFoldDB" id="A0A7T8GVM6"/>
<reference evidence="2" key="1">
    <citation type="submission" date="2021-01" db="EMBL/GenBank/DDBJ databases">
        <title>Caligus Genome Assembly.</title>
        <authorList>
            <person name="Gallardo-Escarate C."/>
        </authorList>
    </citation>
    <scope>NUCLEOTIDE SEQUENCE [LARGE SCALE GENOMIC DNA]</scope>
</reference>
<evidence type="ECO:0000313" key="2">
    <source>
        <dbReference type="Proteomes" id="UP000595437"/>
    </source>
</evidence>
<dbReference type="Proteomes" id="UP000595437">
    <property type="component" value="Chromosome 13"/>
</dbReference>
<evidence type="ECO:0000313" key="1">
    <source>
        <dbReference type="EMBL" id="QQP38674.1"/>
    </source>
</evidence>